<protein>
    <recommendedName>
        <fullName evidence="10">t-SNARE coiled-coil homology domain-containing protein</fullName>
    </recommendedName>
</protein>
<evidence type="ECO:0000256" key="3">
    <source>
        <dbReference type="ARBA" id="ARBA00022692"/>
    </source>
</evidence>
<evidence type="ECO:0000256" key="5">
    <source>
        <dbReference type="ARBA" id="ARBA00022989"/>
    </source>
</evidence>
<dbReference type="InterPro" id="IPR039899">
    <property type="entry name" value="BET1_SNARE"/>
</dbReference>
<dbReference type="InterPro" id="IPR000727">
    <property type="entry name" value="T_SNARE_dom"/>
</dbReference>
<name>A0AAN8K6K2_PATCE</name>
<sequence length="110" mass="12377">MADYRTRNGKTEEMLDYENQQKVEGLSSKISRLKEIAVDLDHESRDSNSFLDSMTDNFGSATGLLSGSMSRMSHMVNSGKGNRKLMCYIILGLVVMFFLTYYLVSRVTSG</sequence>
<evidence type="ECO:0000256" key="7">
    <source>
        <dbReference type="ARBA" id="ARBA00023136"/>
    </source>
</evidence>
<evidence type="ECO:0000313" key="13">
    <source>
        <dbReference type="Proteomes" id="UP001347796"/>
    </source>
</evidence>
<organism evidence="12 13">
    <name type="scientific">Patella caerulea</name>
    <name type="common">Rayed Mediterranean limpet</name>
    <dbReference type="NCBI Taxonomy" id="87958"/>
    <lineage>
        <taxon>Eukaryota</taxon>
        <taxon>Metazoa</taxon>
        <taxon>Spiralia</taxon>
        <taxon>Lophotrochozoa</taxon>
        <taxon>Mollusca</taxon>
        <taxon>Gastropoda</taxon>
        <taxon>Patellogastropoda</taxon>
        <taxon>Patelloidea</taxon>
        <taxon>Patellidae</taxon>
        <taxon>Patella</taxon>
    </lineage>
</organism>
<keyword evidence="5 9" id="KW-1133">Transmembrane helix</keyword>
<keyword evidence="2" id="KW-0813">Transport</keyword>
<evidence type="ECO:0000313" key="12">
    <source>
        <dbReference type="EMBL" id="KAK6190197.1"/>
    </source>
</evidence>
<accession>A0AAN8K6K2</accession>
<keyword evidence="7 9" id="KW-0472">Membrane</keyword>
<dbReference type="SUPFAM" id="SSF58038">
    <property type="entry name" value="SNARE fusion complex"/>
    <property type="match status" value="1"/>
</dbReference>
<dbReference type="PROSITE" id="PS50192">
    <property type="entry name" value="T_SNARE"/>
    <property type="match status" value="1"/>
</dbReference>
<keyword evidence="13" id="KW-1185">Reference proteome</keyword>
<keyword evidence="6" id="KW-0333">Golgi apparatus</keyword>
<dbReference type="Proteomes" id="UP001347796">
    <property type="component" value="Unassembled WGS sequence"/>
</dbReference>
<evidence type="ECO:0000256" key="9">
    <source>
        <dbReference type="SAM" id="Phobius"/>
    </source>
</evidence>
<evidence type="ECO:0000256" key="6">
    <source>
        <dbReference type="ARBA" id="ARBA00023034"/>
    </source>
</evidence>
<evidence type="ECO:0000256" key="2">
    <source>
        <dbReference type="ARBA" id="ARBA00022448"/>
    </source>
</evidence>
<evidence type="ECO:0000313" key="11">
    <source>
        <dbReference type="EMBL" id="KAK6184169.1"/>
    </source>
</evidence>
<feature type="transmembrane region" description="Helical" evidence="9">
    <location>
        <begin position="85"/>
        <end position="104"/>
    </location>
</feature>
<feature type="domain" description="T-SNARE coiled-coil homology" evidence="10">
    <location>
        <begin position="13"/>
        <end position="75"/>
    </location>
</feature>
<dbReference type="Gene3D" id="1.20.5.110">
    <property type="match status" value="1"/>
</dbReference>
<dbReference type="GO" id="GO:0015031">
    <property type="term" value="P:protein transport"/>
    <property type="evidence" value="ECO:0007669"/>
    <property type="project" value="UniProtKB-KW"/>
</dbReference>
<dbReference type="GO" id="GO:0000139">
    <property type="term" value="C:Golgi membrane"/>
    <property type="evidence" value="ECO:0007669"/>
    <property type="project" value="UniProtKB-SubCell"/>
</dbReference>
<evidence type="ECO:0000256" key="1">
    <source>
        <dbReference type="ARBA" id="ARBA00004394"/>
    </source>
</evidence>
<keyword evidence="3 9" id="KW-0812">Transmembrane</keyword>
<evidence type="ECO:0000259" key="10">
    <source>
        <dbReference type="PROSITE" id="PS50192"/>
    </source>
</evidence>
<comment type="caution">
    <text evidence="12">The sequence shown here is derived from an EMBL/GenBank/DDBJ whole genome shotgun (WGS) entry which is preliminary data.</text>
</comment>
<evidence type="ECO:0000256" key="4">
    <source>
        <dbReference type="ARBA" id="ARBA00022927"/>
    </source>
</evidence>
<dbReference type="EMBL" id="JAZGQO010000002">
    <property type="protein sequence ID" value="KAK6190197.1"/>
    <property type="molecule type" value="Genomic_DNA"/>
</dbReference>
<dbReference type="EMBL" id="JAZGQO010000006">
    <property type="protein sequence ID" value="KAK6184169.1"/>
    <property type="molecule type" value="Genomic_DNA"/>
</dbReference>
<dbReference type="PANTHER" id="PTHR12791">
    <property type="entry name" value="GOLGI SNARE BET1-RELATED"/>
    <property type="match status" value="1"/>
</dbReference>
<keyword evidence="4" id="KW-0653">Protein transport</keyword>
<dbReference type="AlphaFoldDB" id="A0AAN8K6K2"/>
<comment type="subcellular location">
    <subcellularLocation>
        <location evidence="8">Endomembrane system</location>
        <topology evidence="8">Single-pass type IV membrane protein</topology>
    </subcellularLocation>
    <subcellularLocation>
        <location evidence="1">Golgi apparatus membrane</location>
    </subcellularLocation>
</comment>
<proteinExistence type="predicted"/>
<gene>
    <name evidence="12" type="ORF">SNE40_002118</name>
    <name evidence="11" type="ORF">SNE40_006689</name>
</gene>
<evidence type="ECO:0000256" key="8">
    <source>
        <dbReference type="ARBA" id="ARBA00046280"/>
    </source>
</evidence>
<dbReference type="CDD" id="cd15853">
    <property type="entry name" value="SNARE_Bet1"/>
    <property type="match status" value="1"/>
</dbReference>
<reference evidence="12 13" key="1">
    <citation type="submission" date="2024-01" db="EMBL/GenBank/DDBJ databases">
        <title>The genome of the rayed Mediterranean limpet Patella caerulea (Linnaeus, 1758).</title>
        <authorList>
            <person name="Anh-Thu Weber A."/>
            <person name="Halstead-Nussloch G."/>
        </authorList>
    </citation>
    <scope>NUCLEOTIDE SEQUENCE [LARGE SCALE GENOMIC DNA]</scope>
    <source>
        <strain evidence="12">AATW-2023a</strain>
        <tissue evidence="12">Whole specimen</tissue>
    </source>
</reference>